<evidence type="ECO:0000256" key="2">
    <source>
        <dbReference type="SAM" id="MobiDB-lite"/>
    </source>
</evidence>
<reference evidence="5" key="1">
    <citation type="submission" date="2025-08" db="UniProtKB">
        <authorList>
            <consortium name="RefSeq"/>
        </authorList>
    </citation>
    <scope>IDENTIFICATION</scope>
    <source>
        <tissue evidence="5">Testes</tissue>
    </source>
</reference>
<gene>
    <name evidence="5" type="primary">LOC100373419</name>
</gene>
<dbReference type="Pfam" id="PF05291">
    <property type="entry name" value="Bystin"/>
    <property type="match status" value="1"/>
</dbReference>
<dbReference type="GeneID" id="100373419"/>
<name>A0ABM0GRK4_SACKO</name>
<evidence type="ECO:0000313" key="4">
    <source>
        <dbReference type="Proteomes" id="UP000694865"/>
    </source>
</evidence>
<protein>
    <submittedName>
        <fullName evidence="5">Bystin-like</fullName>
    </submittedName>
</protein>
<feature type="compositionally biased region" description="Polar residues" evidence="2">
    <location>
        <begin position="52"/>
        <end position="62"/>
    </location>
</feature>
<feature type="signal peptide" evidence="3">
    <location>
        <begin position="1"/>
        <end position="28"/>
    </location>
</feature>
<dbReference type="RefSeq" id="XP_002735758.1">
    <property type="nucleotide sequence ID" value="XM_002735712.2"/>
</dbReference>
<comment type="similarity">
    <text evidence="1">Belongs to the bystin family.</text>
</comment>
<proteinExistence type="inferred from homology"/>
<feature type="chain" id="PRO_5045470128" evidence="3">
    <location>
        <begin position="29"/>
        <end position="399"/>
    </location>
</feature>
<evidence type="ECO:0000256" key="3">
    <source>
        <dbReference type="SAM" id="SignalP"/>
    </source>
</evidence>
<feature type="compositionally biased region" description="Acidic residues" evidence="2">
    <location>
        <begin position="67"/>
        <end position="76"/>
    </location>
</feature>
<sequence length="399" mass="46261">MADNMATVKRWLTMFLIFEWLFVDDKLSRKILEQARQQQEELEAEHGVGKSSGRTSQTTSLGASAEDISDEEDAFPDNEGEFYEHIEINEEDEKALELFMSRDPPIRRTLADIITEKLTEKQTEVASQMSDGMAMPELDERVIQVYRGVREVLSKYRSGKLPKAFKIIPNLANWEQILYLTEPERWTAAAMYQATRIFVSNLNAKLAQRFLNLLLLPRIRDDITEYKRLNFHLYMALKKSLFKPAAFFKGIILPLCECGTCTLREAVIIGSILSKISIPVLHASAAMLKIAEMDYNGANSIFLRLLLDKKYALPFRVVDAVVHHFLRFLHDKRQLPVLWHQCLLTFVQRYKQDISTEQKEALIDLLRNQSHEQITPEIRREILHSKCRDEEDDQLMALQ</sequence>
<feature type="region of interest" description="Disordered" evidence="2">
    <location>
        <begin position="42"/>
        <end position="76"/>
    </location>
</feature>
<dbReference type="InterPro" id="IPR007955">
    <property type="entry name" value="Bystin"/>
</dbReference>
<evidence type="ECO:0000313" key="5">
    <source>
        <dbReference type="RefSeq" id="XP_002735758.1"/>
    </source>
</evidence>
<dbReference type="Proteomes" id="UP000694865">
    <property type="component" value="Unplaced"/>
</dbReference>
<accession>A0ABM0GRK4</accession>
<dbReference type="PANTHER" id="PTHR12821">
    <property type="entry name" value="BYSTIN"/>
    <property type="match status" value="1"/>
</dbReference>
<organism evidence="4 5">
    <name type="scientific">Saccoglossus kowalevskii</name>
    <name type="common">Acorn worm</name>
    <dbReference type="NCBI Taxonomy" id="10224"/>
    <lineage>
        <taxon>Eukaryota</taxon>
        <taxon>Metazoa</taxon>
        <taxon>Hemichordata</taxon>
        <taxon>Enteropneusta</taxon>
        <taxon>Harrimaniidae</taxon>
        <taxon>Saccoglossus</taxon>
    </lineage>
</organism>
<keyword evidence="4" id="KW-1185">Reference proteome</keyword>
<evidence type="ECO:0000256" key="1">
    <source>
        <dbReference type="ARBA" id="ARBA00007114"/>
    </source>
</evidence>
<dbReference type="PANTHER" id="PTHR12821:SF0">
    <property type="entry name" value="BYSTIN"/>
    <property type="match status" value="1"/>
</dbReference>
<keyword evidence="3" id="KW-0732">Signal</keyword>